<dbReference type="SMART" id="SM00364">
    <property type="entry name" value="LRR_BAC"/>
    <property type="match status" value="3"/>
</dbReference>
<evidence type="ECO:0000256" key="1">
    <source>
        <dbReference type="ARBA" id="ARBA00022614"/>
    </source>
</evidence>
<dbReference type="EMBL" id="BLKM01003820">
    <property type="protein sequence ID" value="GFG29725.1"/>
    <property type="molecule type" value="Genomic_DNA"/>
</dbReference>
<keyword evidence="5" id="KW-0732">Signal</keyword>
<dbReference type="PROSITE" id="PS51450">
    <property type="entry name" value="LRR"/>
    <property type="match status" value="3"/>
</dbReference>
<keyword evidence="2" id="KW-0677">Repeat</keyword>
<keyword evidence="4" id="KW-1133">Transmembrane helix</keyword>
<dbReference type="GO" id="GO:0004888">
    <property type="term" value="F:transmembrane signaling receptor activity"/>
    <property type="evidence" value="ECO:0007669"/>
    <property type="project" value="InterPro"/>
</dbReference>
<keyword evidence="7" id="KW-1185">Reference proteome</keyword>
<reference evidence="7" key="1">
    <citation type="submission" date="2020-01" db="EMBL/GenBank/DDBJ databases">
        <title>Draft genome sequence of the Termite Coptotermes fromosanus.</title>
        <authorList>
            <person name="Itakura S."/>
            <person name="Yosikawa Y."/>
            <person name="Umezawa K."/>
        </authorList>
    </citation>
    <scope>NUCLEOTIDE SEQUENCE [LARGE SCALE GENOMIC DNA]</scope>
</reference>
<comment type="caution">
    <text evidence="6">The sequence shown here is derived from an EMBL/GenBank/DDBJ whole genome shotgun (WGS) entry which is preliminary data.</text>
</comment>
<keyword evidence="4" id="KW-0812">Transmembrane</keyword>
<proteinExistence type="predicted"/>
<protein>
    <recommendedName>
        <fullName evidence="8">LRRCT domain-containing protein</fullName>
    </recommendedName>
</protein>
<evidence type="ECO:0008006" key="8">
    <source>
        <dbReference type="Google" id="ProtNLM"/>
    </source>
</evidence>
<evidence type="ECO:0000313" key="6">
    <source>
        <dbReference type="EMBL" id="GFG29725.1"/>
    </source>
</evidence>
<dbReference type="OrthoDB" id="676979at2759"/>
<dbReference type="InParanoid" id="A0A6L2PGL1"/>
<evidence type="ECO:0000313" key="7">
    <source>
        <dbReference type="Proteomes" id="UP000502823"/>
    </source>
</evidence>
<feature type="chain" id="PRO_5026801857" description="LRRCT domain-containing protein" evidence="5">
    <location>
        <begin position="22"/>
        <end position="754"/>
    </location>
</feature>
<evidence type="ECO:0000256" key="3">
    <source>
        <dbReference type="SAM" id="MobiDB-lite"/>
    </source>
</evidence>
<evidence type="ECO:0000256" key="4">
    <source>
        <dbReference type="SAM" id="Phobius"/>
    </source>
</evidence>
<dbReference type="SUPFAM" id="SSF52058">
    <property type="entry name" value="L domain-like"/>
    <property type="match status" value="2"/>
</dbReference>
<dbReference type="Proteomes" id="UP000502823">
    <property type="component" value="Unassembled WGS sequence"/>
</dbReference>
<dbReference type="InterPro" id="IPR003591">
    <property type="entry name" value="Leu-rich_rpt_typical-subtyp"/>
</dbReference>
<dbReference type="Gene3D" id="3.80.10.10">
    <property type="entry name" value="Ribonuclease Inhibitor"/>
    <property type="match status" value="3"/>
</dbReference>
<feature type="compositionally biased region" description="Polar residues" evidence="3">
    <location>
        <begin position="581"/>
        <end position="645"/>
    </location>
</feature>
<feature type="region of interest" description="Disordered" evidence="3">
    <location>
        <begin position="533"/>
        <end position="566"/>
    </location>
</feature>
<dbReference type="InterPro" id="IPR032675">
    <property type="entry name" value="LRR_dom_sf"/>
</dbReference>
<dbReference type="GO" id="GO:0002224">
    <property type="term" value="P:toll-like receptor signaling pathway"/>
    <property type="evidence" value="ECO:0007669"/>
    <property type="project" value="InterPro"/>
</dbReference>
<dbReference type="GO" id="GO:0016020">
    <property type="term" value="C:membrane"/>
    <property type="evidence" value="ECO:0007669"/>
    <property type="project" value="InterPro"/>
</dbReference>
<feature type="compositionally biased region" description="Basic and acidic residues" evidence="3">
    <location>
        <begin position="664"/>
        <end position="675"/>
    </location>
</feature>
<feature type="transmembrane region" description="Helical" evidence="4">
    <location>
        <begin position="697"/>
        <end position="721"/>
    </location>
</feature>
<feature type="signal peptide" evidence="5">
    <location>
        <begin position="1"/>
        <end position="21"/>
    </location>
</feature>
<feature type="compositionally biased region" description="Low complexity" evidence="3">
    <location>
        <begin position="650"/>
        <end position="660"/>
    </location>
</feature>
<feature type="compositionally biased region" description="Basic and acidic residues" evidence="3">
    <location>
        <begin position="533"/>
        <end position="556"/>
    </location>
</feature>
<organism evidence="6 7">
    <name type="scientific">Coptotermes formosanus</name>
    <name type="common">Formosan subterranean termite</name>
    <dbReference type="NCBI Taxonomy" id="36987"/>
    <lineage>
        <taxon>Eukaryota</taxon>
        <taxon>Metazoa</taxon>
        <taxon>Ecdysozoa</taxon>
        <taxon>Arthropoda</taxon>
        <taxon>Hexapoda</taxon>
        <taxon>Insecta</taxon>
        <taxon>Pterygota</taxon>
        <taxon>Neoptera</taxon>
        <taxon>Polyneoptera</taxon>
        <taxon>Dictyoptera</taxon>
        <taxon>Blattodea</taxon>
        <taxon>Blattoidea</taxon>
        <taxon>Termitoidae</taxon>
        <taxon>Rhinotermitidae</taxon>
        <taxon>Coptotermes</taxon>
    </lineage>
</organism>
<dbReference type="Pfam" id="PF13855">
    <property type="entry name" value="LRR_8"/>
    <property type="match status" value="3"/>
</dbReference>
<dbReference type="SMART" id="SM00369">
    <property type="entry name" value="LRR_TYP"/>
    <property type="match status" value="11"/>
</dbReference>
<keyword evidence="4" id="KW-0472">Membrane</keyword>
<evidence type="ECO:0000256" key="5">
    <source>
        <dbReference type="SAM" id="SignalP"/>
    </source>
</evidence>
<dbReference type="AlphaFoldDB" id="A0A6L2PGL1"/>
<feature type="region of interest" description="Disordered" evidence="3">
    <location>
        <begin position="581"/>
        <end position="677"/>
    </location>
</feature>
<sequence>MPVALHVVPLIFISLLSCCFAEEIACPAGACACKYVDKDGIPQLLSNCSQASLQDVPQGLDSRTTALDVSDNNITRLQNDTFDRIGILHLDRVFLRRNYIVGLESGTFRKLSSLSELHLESNLITSILPGTFWGNPKLIMLNLRNNRLSSLPVDIATFKNHIQELDIGDNSIQKVDTYLVQRYYPELRRLDVSRNRISRFFSTSPLDNSSLEVVDASYNYITELDPSAFSSASNLKELNVSNNEISSLSEDVFARNPELVRVDVTNNHILIIHRDAFRKNPKIREIYAGSNSMTYLHPDTFSKNPQLTKVTVSWNKIEDIHPQTFYNNPDLEFIDFNNDNLKTLNPDVFQNNPILRSVDLSSNSLVRIHDTTFHKNPNLEYLRLSKNKHLRFHSGLLILASSLKVFHAQHCNLSHLSCDFFKNATNLRELLLDNNNFTSLDCVSNTDSDEYVDTLTELQVIDLSNNQLQTIDVEIFKNKMTQLKSLRIEGNPFLCDCKLRNAWLWSQEVGIIPPQPQITCTDMQQRPVPWDDVEHLDCNDESHTEVSESTETRTEESSSSVTKSHMEESTYAVTYMHLEESTSTGARTFTEEPTSTVGGTRTEESNSTIRGIPTEESTSTGARTFTEEPTSTVGGTHTEESNSTIRGIPTEESTSTATSTQPQHADHPEGNRMPDRAVPQVEDINISTREGRRHNSMIVIAVLLFLLLAVALGVCLVMFYVRRKQGMYKVSSTNNKVQKNRTDVSAPAYVPPAL</sequence>
<dbReference type="Pfam" id="PF00560">
    <property type="entry name" value="LRR_1"/>
    <property type="match status" value="1"/>
</dbReference>
<evidence type="ECO:0000256" key="2">
    <source>
        <dbReference type="ARBA" id="ARBA00022737"/>
    </source>
</evidence>
<keyword evidence="1" id="KW-0433">Leucine-rich repeat</keyword>
<dbReference type="PANTHER" id="PTHR24366">
    <property type="entry name" value="IG(IMMUNOGLOBULIN) AND LRR(LEUCINE RICH REPEAT) DOMAINS"/>
    <property type="match status" value="1"/>
</dbReference>
<dbReference type="InterPro" id="IPR001611">
    <property type="entry name" value="Leu-rich_rpt"/>
</dbReference>
<accession>A0A6L2PGL1</accession>
<name>A0A6L2PGL1_COPFO</name>
<gene>
    <name evidence="6" type="ORF">Cfor_03309</name>
</gene>
<dbReference type="PANTHER" id="PTHR24366:SF96">
    <property type="entry name" value="LEUCINE RICH REPEAT CONTAINING 53"/>
    <property type="match status" value="1"/>
</dbReference>
<dbReference type="GO" id="GO:0006955">
    <property type="term" value="P:immune response"/>
    <property type="evidence" value="ECO:0007669"/>
    <property type="project" value="InterPro"/>
</dbReference>